<name>A0A8S5MDT8_9CAUD</name>
<evidence type="ECO:0000313" key="1">
    <source>
        <dbReference type="EMBL" id="DAD80505.1"/>
    </source>
</evidence>
<dbReference type="EMBL" id="BK014884">
    <property type="protein sequence ID" value="DAD80505.1"/>
    <property type="molecule type" value="Genomic_DNA"/>
</dbReference>
<proteinExistence type="predicted"/>
<reference evidence="1" key="1">
    <citation type="journal article" date="2021" name="Proc. Natl. Acad. Sci. U.S.A.">
        <title>A Catalog of Tens of Thousands of Viruses from Human Metagenomes Reveals Hidden Associations with Chronic Diseases.</title>
        <authorList>
            <person name="Tisza M.J."/>
            <person name="Buck C.B."/>
        </authorList>
    </citation>
    <scope>NUCLEOTIDE SEQUENCE</scope>
    <source>
        <strain evidence="1">CtYh54</strain>
    </source>
</reference>
<accession>A0A8S5MDT8</accession>
<organism evidence="1">
    <name type="scientific">Siphoviridae sp. ctYh54</name>
    <dbReference type="NCBI Taxonomy" id="2826379"/>
    <lineage>
        <taxon>Viruses</taxon>
        <taxon>Duplodnaviria</taxon>
        <taxon>Heunggongvirae</taxon>
        <taxon>Uroviricota</taxon>
        <taxon>Caudoviricetes</taxon>
    </lineage>
</organism>
<sequence length="64" mass="7527">MLKKCCDNCYYKASMLNNKLVVCSNAIVALSRNSNLKLKDYVCIYYTPLSLWDRIRNWLNSLNM</sequence>
<protein>
    <submittedName>
        <fullName evidence="1">Uncharacterized protein</fullName>
    </submittedName>
</protein>